<dbReference type="InterPro" id="IPR013097">
    <property type="entry name" value="Dabb"/>
</dbReference>
<sequence>MIRNVVLGRLRSSGSEESAAADLAQLRDGLRGIAALRLPGLLDNRVGLDAGLRAGAWSFAITNDWVDAEAYRAYDVDPEHNVHRARIVEVCVDVARVQFEV</sequence>
<keyword evidence="3" id="KW-1185">Reference proteome</keyword>
<dbReference type="EMBL" id="JBHMDM010000004">
    <property type="protein sequence ID" value="MFB9376837.1"/>
    <property type="molecule type" value="Genomic_DNA"/>
</dbReference>
<dbReference type="Proteomes" id="UP001589748">
    <property type="component" value="Unassembled WGS sequence"/>
</dbReference>
<dbReference type="SMART" id="SM00886">
    <property type="entry name" value="Dabb"/>
    <property type="match status" value="1"/>
</dbReference>
<protein>
    <submittedName>
        <fullName evidence="2">Dabb family protein</fullName>
    </submittedName>
</protein>
<dbReference type="PROSITE" id="PS51502">
    <property type="entry name" value="S_R_A_B_BARREL"/>
    <property type="match status" value="1"/>
</dbReference>
<name>A0ABV5LRY1_9ACTN</name>
<dbReference type="Gene3D" id="3.30.70.100">
    <property type="match status" value="1"/>
</dbReference>
<gene>
    <name evidence="2" type="ORF">ACFFVI_07640</name>
</gene>
<dbReference type="InterPro" id="IPR011008">
    <property type="entry name" value="Dimeric_a/b-barrel"/>
</dbReference>
<evidence type="ECO:0000259" key="1">
    <source>
        <dbReference type="PROSITE" id="PS51502"/>
    </source>
</evidence>
<proteinExistence type="predicted"/>
<feature type="domain" description="Stress-response A/B barrel" evidence="1">
    <location>
        <begin position="2"/>
        <end position="99"/>
    </location>
</feature>
<organism evidence="2 3">
    <name type="scientific">Kineococcus gynurae</name>
    <dbReference type="NCBI Taxonomy" id="452979"/>
    <lineage>
        <taxon>Bacteria</taxon>
        <taxon>Bacillati</taxon>
        <taxon>Actinomycetota</taxon>
        <taxon>Actinomycetes</taxon>
        <taxon>Kineosporiales</taxon>
        <taxon>Kineosporiaceae</taxon>
        <taxon>Kineococcus</taxon>
    </lineage>
</organism>
<reference evidence="2 3" key="1">
    <citation type="submission" date="2024-09" db="EMBL/GenBank/DDBJ databases">
        <authorList>
            <person name="Sun Q."/>
            <person name="Mori K."/>
        </authorList>
    </citation>
    <scope>NUCLEOTIDE SEQUENCE [LARGE SCALE GENOMIC DNA]</scope>
    <source>
        <strain evidence="2 3">TISTR 1856</strain>
    </source>
</reference>
<dbReference type="RefSeq" id="WP_380135677.1">
    <property type="nucleotide sequence ID" value="NZ_JBHLUI010000003.1"/>
</dbReference>
<comment type="caution">
    <text evidence="2">The sequence shown here is derived from an EMBL/GenBank/DDBJ whole genome shotgun (WGS) entry which is preliminary data.</text>
</comment>
<accession>A0ABV5LRY1</accession>
<dbReference type="SUPFAM" id="SSF54909">
    <property type="entry name" value="Dimeric alpha+beta barrel"/>
    <property type="match status" value="1"/>
</dbReference>
<evidence type="ECO:0000313" key="2">
    <source>
        <dbReference type="EMBL" id="MFB9376837.1"/>
    </source>
</evidence>
<evidence type="ECO:0000313" key="3">
    <source>
        <dbReference type="Proteomes" id="UP001589748"/>
    </source>
</evidence>